<dbReference type="GO" id="GO:0020037">
    <property type="term" value="F:heme binding"/>
    <property type="evidence" value="ECO:0007669"/>
    <property type="project" value="InterPro"/>
</dbReference>
<evidence type="ECO:0000313" key="8">
    <source>
        <dbReference type="Proteomes" id="UP000517765"/>
    </source>
</evidence>
<accession>A0A7W3X1B4</accession>
<dbReference type="GO" id="GO:0006707">
    <property type="term" value="P:cholesterol catabolic process"/>
    <property type="evidence" value="ECO:0007669"/>
    <property type="project" value="TreeGrafter"/>
</dbReference>
<evidence type="ECO:0000256" key="5">
    <source>
        <dbReference type="ARBA" id="ARBA00023004"/>
    </source>
</evidence>
<dbReference type="InterPro" id="IPR001128">
    <property type="entry name" value="Cyt_P450"/>
</dbReference>
<dbReference type="FunFam" id="1.10.630.10:FF:000018">
    <property type="entry name" value="Cytochrome P450 monooxygenase"/>
    <property type="match status" value="1"/>
</dbReference>
<evidence type="ECO:0000313" key="7">
    <source>
        <dbReference type="EMBL" id="MBB1262367.1"/>
    </source>
</evidence>
<dbReference type="Proteomes" id="UP000517765">
    <property type="component" value="Unassembled WGS sequence"/>
</dbReference>
<dbReference type="AlphaFoldDB" id="A0A7W3X1B4"/>
<evidence type="ECO:0000256" key="1">
    <source>
        <dbReference type="ARBA" id="ARBA00010617"/>
    </source>
</evidence>
<comment type="caution">
    <text evidence="7">The sequence shown here is derived from an EMBL/GenBank/DDBJ whole genome shotgun (WGS) entry which is preliminary data.</text>
</comment>
<dbReference type="PANTHER" id="PTHR46696">
    <property type="entry name" value="P450, PUTATIVE (EUROFUNG)-RELATED"/>
    <property type="match status" value="1"/>
</dbReference>
<evidence type="ECO:0000256" key="3">
    <source>
        <dbReference type="ARBA" id="ARBA00022723"/>
    </source>
</evidence>
<dbReference type="GO" id="GO:0008395">
    <property type="term" value="F:steroid hydroxylase activity"/>
    <property type="evidence" value="ECO:0007669"/>
    <property type="project" value="TreeGrafter"/>
</dbReference>
<dbReference type="SUPFAM" id="SSF48264">
    <property type="entry name" value="Cytochrome P450"/>
    <property type="match status" value="1"/>
</dbReference>
<dbReference type="InterPro" id="IPR036396">
    <property type="entry name" value="Cyt_P450_sf"/>
</dbReference>
<evidence type="ECO:0000256" key="6">
    <source>
        <dbReference type="ARBA" id="ARBA00023033"/>
    </source>
</evidence>
<dbReference type="RefSeq" id="WP_181356599.1">
    <property type="nucleotide sequence ID" value="NZ_JABJXA010000327.1"/>
</dbReference>
<organism evidence="7 8">
    <name type="scientific">Streptomyces alkaliterrae</name>
    <dbReference type="NCBI Taxonomy" id="2213162"/>
    <lineage>
        <taxon>Bacteria</taxon>
        <taxon>Bacillati</taxon>
        <taxon>Actinomycetota</taxon>
        <taxon>Actinomycetes</taxon>
        <taxon>Kitasatosporales</taxon>
        <taxon>Streptomycetaceae</taxon>
        <taxon>Streptomyces</taxon>
    </lineage>
</organism>
<evidence type="ECO:0000256" key="2">
    <source>
        <dbReference type="ARBA" id="ARBA00022617"/>
    </source>
</evidence>
<keyword evidence="3" id="KW-0479">Metal-binding</keyword>
<dbReference type="PRINTS" id="PR00385">
    <property type="entry name" value="P450"/>
</dbReference>
<dbReference type="Pfam" id="PF00067">
    <property type="entry name" value="p450"/>
    <property type="match status" value="1"/>
</dbReference>
<evidence type="ECO:0000256" key="4">
    <source>
        <dbReference type="ARBA" id="ARBA00023002"/>
    </source>
</evidence>
<dbReference type="GO" id="GO:0036199">
    <property type="term" value="F:cholest-4-en-3-one 26-monooxygenase activity"/>
    <property type="evidence" value="ECO:0007669"/>
    <property type="project" value="TreeGrafter"/>
</dbReference>
<protein>
    <submittedName>
        <fullName evidence="7">Cytochrome P450</fullName>
    </submittedName>
</protein>
<keyword evidence="5" id="KW-0408">Iron</keyword>
<keyword evidence="4" id="KW-0560">Oxidoreductase</keyword>
<dbReference type="InterPro" id="IPR002397">
    <property type="entry name" value="Cyt_P450_B"/>
</dbReference>
<keyword evidence="2" id="KW-0349">Heme</keyword>
<dbReference type="PRINTS" id="PR00359">
    <property type="entry name" value="BP450"/>
</dbReference>
<comment type="similarity">
    <text evidence="1">Belongs to the cytochrome P450 family.</text>
</comment>
<dbReference type="PANTHER" id="PTHR46696:SF4">
    <property type="entry name" value="BIOTIN BIOSYNTHESIS CYTOCHROME P450"/>
    <property type="match status" value="1"/>
</dbReference>
<dbReference type="Gene3D" id="1.10.630.10">
    <property type="entry name" value="Cytochrome P450"/>
    <property type="match status" value="1"/>
</dbReference>
<reference evidence="8" key="1">
    <citation type="submission" date="2020-05" db="EMBL/GenBank/DDBJ databases">
        <title>Classification of alakaliphilic streptomycetes isolated from an alkaline soil next to Lonar Crater, India and a proposal for the recognition of Streptomyces alkaliterrae sp. nov.</title>
        <authorList>
            <person name="Golinska P."/>
        </authorList>
    </citation>
    <scope>NUCLEOTIDE SEQUENCE [LARGE SCALE GENOMIC DNA]</scope>
    <source>
        <strain evidence="8">OF8</strain>
    </source>
</reference>
<sequence length="414" mass="45012">MSSGVLVGGGPAGGSPADPGFWALPARARAEVFARLREREGLAFVPERGGGWYAVVRHADVMVASRRPDLFLSGPGVTTPPPARWVRWVFGDSMVNLDDPRHAVLRRIVSRSFTPRLLERVERDMVEIAARIVTAVERDRPVDFVSAVAAPMPFEVICSMMGVPRVQRERVMALVAAASEHTGVRRGVAARLRSPARGLRALAEMRRIIVALGRERRRRPGEDLVSALVSAEVDGRSLTGRELGAFFSLLLVAGVETTRNALAHGLWLLTAHPAQRERLCADLAGGLPGAVEEIVRFSSPIVQFRRTVAADCELGGQRLRAGDRVALFYESANRDPRVFEAPEVFDVGRSPNPHLGFGGGGAHFCLGAGLARLEMRILFRELLTRLPGVRACGEPVLVPSSFDHRVASLPFVLD</sequence>
<proteinExistence type="inferred from homology"/>
<keyword evidence="6" id="KW-0503">Monooxygenase</keyword>
<dbReference type="EMBL" id="JABJXA010000327">
    <property type="protein sequence ID" value="MBB1262367.1"/>
    <property type="molecule type" value="Genomic_DNA"/>
</dbReference>
<gene>
    <name evidence="7" type="ORF">H3147_26725</name>
</gene>
<name>A0A7W3X1B4_9ACTN</name>
<dbReference type="GO" id="GO:0005506">
    <property type="term" value="F:iron ion binding"/>
    <property type="evidence" value="ECO:0007669"/>
    <property type="project" value="InterPro"/>
</dbReference>